<comment type="caution">
    <text evidence="4">The sequence shown here is derived from an EMBL/GenBank/DDBJ whole genome shotgun (WGS) entry which is preliminary data.</text>
</comment>
<evidence type="ECO:0000259" key="3">
    <source>
        <dbReference type="Pfam" id="PF13458"/>
    </source>
</evidence>
<dbReference type="InterPro" id="IPR028081">
    <property type="entry name" value="Leu-bd"/>
</dbReference>
<feature type="compositionally biased region" description="Gly residues" evidence="2">
    <location>
        <begin position="11"/>
        <end position="21"/>
    </location>
</feature>
<reference evidence="4 5" key="1">
    <citation type="journal article" date="2019" name="Int. J. Syst. Evol. Microbiol.">
        <title>The Global Catalogue of Microorganisms (GCM) 10K type strain sequencing project: providing services to taxonomists for standard genome sequencing and annotation.</title>
        <authorList>
            <consortium name="The Broad Institute Genomics Platform"/>
            <consortium name="The Broad Institute Genome Sequencing Center for Infectious Disease"/>
            <person name="Wu L."/>
            <person name="Ma J."/>
        </authorList>
    </citation>
    <scope>NUCLEOTIDE SEQUENCE [LARGE SCALE GENOMIC DNA]</scope>
    <source>
        <strain evidence="4 5">PSR21</strain>
    </source>
</reference>
<name>A0ABD6ACK9_9EURY</name>
<evidence type="ECO:0000256" key="2">
    <source>
        <dbReference type="SAM" id="MobiDB-lite"/>
    </source>
</evidence>
<evidence type="ECO:0000313" key="4">
    <source>
        <dbReference type="EMBL" id="MFC7318235.1"/>
    </source>
</evidence>
<keyword evidence="5" id="KW-1185">Reference proteome</keyword>
<organism evidence="4 5">
    <name type="scientific">Halomarina halobia</name>
    <dbReference type="NCBI Taxonomy" id="3033386"/>
    <lineage>
        <taxon>Archaea</taxon>
        <taxon>Methanobacteriati</taxon>
        <taxon>Methanobacteriota</taxon>
        <taxon>Stenosarchaea group</taxon>
        <taxon>Halobacteria</taxon>
        <taxon>Halobacteriales</taxon>
        <taxon>Natronomonadaceae</taxon>
        <taxon>Halomarina</taxon>
    </lineage>
</organism>
<keyword evidence="1" id="KW-0732">Signal</keyword>
<dbReference type="InterPro" id="IPR028082">
    <property type="entry name" value="Peripla_BP_I"/>
</dbReference>
<dbReference type="Proteomes" id="UP001596547">
    <property type="component" value="Unassembled WGS sequence"/>
</dbReference>
<dbReference type="PANTHER" id="PTHR30483:SF6">
    <property type="entry name" value="PERIPLASMIC BINDING PROTEIN OF ABC TRANSPORTER FOR NATURAL AMINO ACIDS"/>
    <property type="match status" value="1"/>
</dbReference>
<sequence length="416" mass="43178">MGLAGCTSEQAGGGGGGGTGQSNGSSSNGTDGGGSGSASLKVGFLYPLSGPYSSLGEYQVGGTEVALEQIGSEMDVTIENVGVLDTKLDPTKGLQRARELTDQENVDVLVGTNSSAVAAAVSEHAQQSGTPLIITGAAAEPLTGENCNRHTFRTIGSTYQNTRALAEWSMQNLGKSFATMGADYSWGRASVGGFVEVAKQNGGEVVQQVWPKLGATDYSTEIQKVASSDADLVCVRAAGSDAVNATKQMENFGLMDQMDVLILNSVDVMKGAGQAAVGTYGAGYYFEQDTDVNREFVNRYMEKNGGAVPDTWSTTAYLATRLAAKAASETGTSAGSADSAALVSALEGMSVQGPTGEVRLRECDHQATANICVSETVESKEGWWGEKSFPTREILTVSKAGENLRPCEESACSLPE</sequence>
<dbReference type="AlphaFoldDB" id="A0ABD6ACK9"/>
<gene>
    <name evidence="4" type="ORF">ACFQPE_15740</name>
</gene>
<dbReference type="CDD" id="cd06330">
    <property type="entry name" value="PBP1_As_SBP-like"/>
    <property type="match status" value="1"/>
</dbReference>
<feature type="domain" description="Leucine-binding protein" evidence="3">
    <location>
        <begin position="40"/>
        <end position="375"/>
    </location>
</feature>
<dbReference type="InterPro" id="IPR051010">
    <property type="entry name" value="BCAA_transport"/>
</dbReference>
<feature type="region of interest" description="Disordered" evidence="2">
    <location>
        <begin position="1"/>
        <end position="36"/>
    </location>
</feature>
<dbReference type="Pfam" id="PF13458">
    <property type="entry name" value="Peripla_BP_6"/>
    <property type="match status" value="1"/>
</dbReference>
<proteinExistence type="predicted"/>
<protein>
    <submittedName>
        <fullName evidence="4">ABC transporter substrate-binding protein</fullName>
    </submittedName>
</protein>
<dbReference type="EMBL" id="JBHTBF010000003">
    <property type="protein sequence ID" value="MFC7318235.1"/>
    <property type="molecule type" value="Genomic_DNA"/>
</dbReference>
<dbReference type="SUPFAM" id="SSF53822">
    <property type="entry name" value="Periplasmic binding protein-like I"/>
    <property type="match status" value="1"/>
</dbReference>
<evidence type="ECO:0000256" key="1">
    <source>
        <dbReference type="ARBA" id="ARBA00022729"/>
    </source>
</evidence>
<evidence type="ECO:0000313" key="5">
    <source>
        <dbReference type="Proteomes" id="UP001596547"/>
    </source>
</evidence>
<dbReference type="Gene3D" id="3.40.50.2300">
    <property type="match status" value="2"/>
</dbReference>
<accession>A0ABD6ACK9</accession>
<dbReference type="PANTHER" id="PTHR30483">
    <property type="entry name" value="LEUCINE-SPECIFIC-BINDING PROTEIN"/>
    <property type="match status" value="1"/>
</dbReference>
<dbReference type="RefSeq" id="WP_276306737.1">
    <property type="nucleotide sequence ID" value="NZ_JBHTBF010000003.1"/>
</dbReference>